<keyword evidence="6" id="KW-0460">Magnesium</keyword>
<dbReference type="AlphaFoldDB" id="A0AA37RWK3"/>
<sequence length="320" mass="36875">MIRAAWLLNNQLSFGSVELIPDWQQQGGQLWLDMVDEPQSQEAELLRSLGCHSLAIADAQKDRRPPKIEEFEQFCFILYRGFSSSDELLDIKTLALAAFIGDDILITRRGGESIGVNALWEESKIIKYLQTPPLLFAKIMNASANRYMQAVLEVEDDISDLEDAMLTESNDELMHKLIALKSHLRKIHRIQSYHVKLVKKIMAGEMARFDVEQGELKHSITDVYDKFDRLDSLTLMYYDLCGDLIEGYISLSSHQLNRTMQLLTVVSVIFVPLTFIAGIYGMNFEYIPELTYKHGYFMLWGFMLAVASALVWTFRRKRWL</sequence>
<comment type="caution">
    <text evidence="13">The sequence shown here is derived from an EMBL/GenBank/DDBJ whole genome shotgun (WGS) entry which is preliminary data.</text>
</comment>
<dbReference type="RefSeq" id="WP_095505278.1">
    <property type="nucleotide sequence ID" value="NZ_BSNC01000004.1"/>
</dbReference>
<keyword evidence="9 12" id="KW-0472">Membrane</keyword>
<organism evidence="13 14">
    <name type="scientific">Paraferrimonas sedimenticola</name>
    <dbReference type="NCBI Taxonomy" id="375674"/>
    <lineage>
        <taxon>Bacteria</taxon>
        <taxon>Pseudomonadati</taxon>
        <taxon>Pseudomonadota</taxon>
        <taxon>Gammaproteobacteria</taxon>
        <taxon>Alteromonadales</taxon>
        <taxon>Ferrimonadaceae</taxon>
        <taxon>Paraferrimonas</taxon>
    </lineage>
</organism>
<dbReference type="InterPro" id="IPR045861">
    <property type="entry name" value="CorA_cytoplasmic_dom"/>
</dbReference>
<gene>
    <name evidence="13" type="primary">corA_2</name>
    <name evidence="13" type="ORF">GCM10007895_15900</name>
</gene>
<feature type="transmembrane region" description="Helical" evidence="12">
    <location>
        <begin position="262"/>
        <end position="282"/>
    </location>
</feature>
<evidence type="ECO:0000256" key="12">
    <source>
        <dbReference type="SAM" id="Phobius"/>
    </source>
</evidence>
<evidence type="ECO:0000256" key="9">
    <source>
        <dbReference type="ARBA" id="ARBA00023136"/>
    </source>
</evidence>
<keyword evidence="3" id="KW-0813">Transport</keyword>
<dbReference type="CDD" id="cd12822">
    <property type="entry name" value="TmCorA-like"/>
    <property type="match status" value="1"/>
</dbReference>
<dbReference type="PANTHER" id="PTHR46494">
    <property type="entry name" value="CORA FAMILY METAL ION TRANSPORTER (EUROFUNG)"/>
    <property type="match status" value="1"/>
</dbReference>
<reference evidence="13" key="2">
    <citation type="submission" date="2023-01" db="EMBL/GenBank/DDBJ databases">
        <title>Draft genome sequence of Paraferrimonas sedimenticola strain NBRC 101628.</title>
        <authorList>
            <person name="Sun Q."/>
            <person name="Mori K."/>
        </authorList>
    </citation>
    <scope>NUCLEOTIDE SEQUENCE</scope>
    <source>
        <strain evidence="13">NBRC 101628</strain>
    </source>
</reference>
<dbReference type="SUPFAM" id="SSF144083">
    <property type="entry name" value="Magnesium transport protein CorA, transmembrane region"/>
    <property type="match status" value="1"/>
</dbReference>
<keyword evidence="8" id="KW-0406">Ion transport</keyword>
<comment type="subcellular location">
    <subcellularLocation>
        <location evidence="1">Cell membrane</location>
        <topology evidence="1">Multi-pass membrane protein</topology>
    </subcellularLocation>
</comment>
<evidence type="ECO:0000256" key="7">
    <source>
        <dbReference type="ARBA" id="ARBA00022989"/>
    </source>
</evidence>
<keyword evidence="4" id="KW-1003">Cell membrane</keyword>
<accession>A0AA37RWK3</accession>
<reference evidence="13" key="1">
    <citation type="journal article" date="2014" name="Int. J. Syst. Evol. Microbiol.">
        <title>Complete genome sequence of Corynebacterium casei LMG S-19264T (=DSM 44701T), isolated from a smear-ripened cheese.</title>
        <authorList>
            <consortium name="US DOE Joint Genome Institute (JGI-PGF)"/>
            <person name="Walter F."/>
            <person name="Albersmeier A."/>
            <person name="Kalinowski J."/>
            <person name="Ruckert C."/>
        </authorList>
    </citation>
    <scope>NUCLEOTIDE SEQUENCE</scope>
    <source>
        <strain evidence="13">NBRC 101628</strain>
    </source>
</reference>
<comment type="similarity">
    <text evidence="2">Belongs to the CorA metal ion transporter (MIT) (TC 1.A.35) family.</text>
</comment>
<dbReference type="GO" id="GO:0000287">
    <property type="term" value="F:magnesium ion binding"/>
    <property type="evidence" value="ECO:0007669"/>
    <property type="project" value="TreeGrafter"/>
</dbReference>
<keyword evidence="7 12" id="KW-1133">Transmembrane helix</keyword>
<evidence type="ECO:0000256" key="8">
    <source>
        <dbReference type="ARBA" id="ARBA00023065"/>
    </source>
</evidence>
<dbReference type="Pfam" id="PF01544">
    <property type="entry name" value="CorA"/>
    <property type="match status" value="1"/>
</dbReference>
<dbReference type="Gene3D" id="1.20.58.340">
    <property type="entry name" value="Magnesium transport protein CorA, transmembrane region"/>
    <property type="match status" value="2"/>
</dbReference>
<proteinExistence type="inferred from homology"/>
<keyword evidence="5 12" id="KW-0812">Transmembrane</keyword>
<dbReference type="PANTHER" id="PTHR46494:SF1">
    <property type="entry name" value="CORA FAMILY METAL ION TRANSPORTER (EUROFUNG)"/>
    <property type="match status" value="1"/>
</dbReference>
<dbReference type="SUPFAM" id="SSF143865">
    <property type="entry name" value="CorA soluble domain-like"/>
    <property type="match status" value="1"/>
</dbReference>
<comment type="function">
    <text evidence="11">Mediates influx of magnesium ions. Alternates between open and closed states. Activated by low cytoplasmic Mg(2+) levels. Inactive when cytoplasmic Mg(2+) levels are high.</text>
</comment>
<evidence type="ECO:0000256" key="11">
    <source>
        <dbReference type="ARBA" id="ARBA00045497"/>
    </source>
</evidence>
<evidence type="ECO:0000313" key="14">
    <source>
        <dbReference type="Proteomes" id="UP001161422"/>
    </source>
</evidence>
<dbReference type="FunFam" id="1.20.58.340:FF:000004">
    <property type="entry name" value="Magnesium transport protein CorA"/>
    <property type="match status" value="1"/>
</dbReference>
<evidence type="ECO:0000256" key="6">
    <source>
        <dbReference type="ARBA" id="ARBA00022842"/>
    </source>
</evidence>
<evidence type="ECO:0000256" key="3">
    <source>
        <dbReference type="ARBA" id="ARBA00022448"/>
    </source>
</evidence>
<evidence type="ECO:0000256" key="4">
    <source>
        <dbReference type="ARBA" id="ARBA00022475"/>
    </source>
</evidence>
<dbReference type="GO" id="GO:0015087">
    <property type="term" value="F:cobalt ion transmembrane transporter activity"/>
    <property type="evidence" value="ECO:0007669"/>
    <property type="project" value="TreeGrafter"/>
</dbReference>
<dbReference type="GO" id="GO:0050897">
    <property type="term" value="F:cobalt ion binding"/>
    <property type="evidence" value="ECO:0007669"/>
    <property type="project" value="TreeGrafter"/>
</dbReference>
<dbReference type="EMBL" id="BSNC01000004">
    <property type="protein sequence ID" value="GLP96284.1"/>
    <property type="molecule type" value="Genomic_DNA"/>
</dbReference>
<protein>
    <submittedName>
        <fullName evidence="13">Magnesium transport protein CorA</fullName>
    </submittedName>
</protein>
<feature type="transmembrane region" description="Helical" evidence="12">
    <location>
        <begin position="294"/>
        <end position="314"/>
    </location>
</feature>
<dbReference type="GO" id="GO:0015095">
    <property type="term" value="F:magnesium ion transmembrane transporter activity"/>
    <property type="evidence" value="ECO:0007669"/>
    <property type="project" value="TreeGrafter"/>
</dbReference>
<evidence type="ECO:0000256" key="5">
    <source>
        <dbReference type="ARBA" id="ARBA00022692"/>
    </source>
</evidence>
<keyword evidence="14" id="KW-1185">Reference proteome</keyword>
<comment type="catalytic activity">
    <reaction evidence="10">
        <text>Mg(2+)(in) = Mg(2+)(out)</text>
        <dbReference type="Rhea" id="RHEA:29827"/>
        <dbReference type="ChEBI" id="CHEBI:18420"/>
    </reaction>
</comment>
<dbReference type="InterPro" id="IPR045863">
    <property type="entry name" value="CorA_TM1_TM2"/>
</dbReference>
<evidence type="ECO:0000256" key="10">
    <source>
        <dbReference type="ARBA" id="ARBA00034269"/>
    </source>
</evidence>
<evidence type="ECO:0000256" key="2">
    <source>
        <dbReference type="ARBA" id="ARBA00009765"/>
    </source>
</evidence>
<dbReference type="InterPro" id="IPR002523">
    <property type="entry name" value="MgTranspt_CorA/ZnTranspt_ZntB"/>
</dbReference>
<dbReference type="Gene3D" id="3.30.460.20">
    <property type="entry name" value="CorA soluble domain-like"/>
    <property type="match status" value="1"/>
</dbReference>
<dbReference type="Proteomes" id="UP001161422">
    <property type="component" value="Unassembled WGS sequence"/>
</dbReference>
<dbReference type="GO" id="GO:0005886">
    <property type="term" value="C:plasma membrane"/>
    <property type="evidence" value="ECO:0007669"/>
    <property type="project" value="UniProtKB-SubCell"/>
</dbReference>
<evidence type="ECO:0000256" key="1">
    <source>
        <dbReference type="ARBA" id="ARBA00004651"/>
    </source>
</evidence>
<evidence type="ECO:0000313" key="13">
    <source>
        <dbReference type="EMBL" id="GLP96284.1"/>
    </source>
</evidence>
<name>A0AA37RWK3_9GAMM</name>